<accession>A0A1M7LKD0</accession>
<reference evidence="2" key="1">
    <citation type="submission" date="2016-11" db="EMBL/GenBank/DDBJ databases">
        <authorList>
            <person name="Varghese N."/>
            <person name="Submissions S."/>
        </authorList>
    </citation>
    <scope>NUCLEOTIDE SEQUENCE [LARGE SCALE GENOMIC DNA]</scope>
    <source>
        <strain evidence="2">CECT 8089</strain>
    </source>
</reference>
<organism evidence="1 2">
    <name type="scientific">Phytopseudomonas punonensis</name>
    <dbReference type="NCBI Taxonomy" id="1220495"/>
    <lineage>
        <taxon>Bacteria</taxon>
        <taxon>Pseudomonadati</taxon>
        <taxon>Pseudomonadota</taxon>
        <taxon>Gammaproteobacteria</taxon>
        <taxon>Pseudomonadales</taxon>
        <taxon>Pseudomonadaceae</taxon>
        <taxon>Phytopseudomonas</taxon>
    </lineage>
</organism>
<dbReference type="Pfam" id="PF15943">
    <property type="entry name" value="YdaS_toxin"/>
    <property type="match status" value="1"/>
</dbReference>
<sequence>MTQNAATKAAQAVGSQSALARAIGCSPQFVQQMCAKGRIPAERVLAIESASGISRHELRPDLYPEEGAVEKPAA</sequence>
<dbReference type="EMBL" id="FRBQ01000008">
    <property type="protein sequence ID" value="SHM78102.1"/>
    <property type="molecule type" value="Genomic_DNA"/>
</dbReference>
<dbReference type="Proteomes" id="UP000184305">
    <property type="component" value="Unassembled WGS sequence"/>
</dbReference>
<evidence type="ECO:0000313" key="1">
    <source>
        <dbReference type="EMBL" id="SHM78102.1"/>
    </source>
</evidence>
<keyword evidence="2" id="KW-1185">Reference proteome</keyword>
<dbReference type="OrthoDB" id="6372288at2"/>
<dbReference type="InterPro" id="IPR010982">
    <property type="entry name" value="Lambda_DNA-bd_dom_sf"/>
</dbReference>
<dbReference type="SUPFAM" id="SSF47413">
    <property type="entry name" value="lambda repressor-like DNA-binding domains"/>
    <property type="match status" value="1"/>
</dbReference>
<dbReference type="GO" id="GO:0003677">
    <property type="term" value="F:DNA binding"/>
    <property type="evidence" value="ECO:0007669"/>
    <property type="project" value="InterPro"/>
</dbReference>
<dbReference type="Gene3D" id="1.10.260.40">
    <property type="entry name" value="lambda repressor-like DNA-binding domains"/>
    <property type="match status" value="1"/>
</dbReference>
<protein>
    <submittedName>
        <fullName evidence="1">Putative antitoxin of toxin-antitoxin system, YdaS/YdaT</fullName>
    </submittedName>
</protein>
<dbReference type="AlphaFoldDB" id="A0A1M7LKD0"/>
<dbReference type="RefSeq" id="WP_073267480.1">
    <property type="nucleotide sequence ID" value="NZ_FRBQ01000008.1"/>
</dbReference>
<evidence type="ECO:0000313" key="2">
    <source>
        <dbReference type="Proteomes" id="UP000184305"/>
    </source>
</evidence>
<proteinExistence type="predicted"/>
<gene>
    <name evidence="1" type="ORF">SAMN05216288_4279</name>
</gene>
<name>A0A1M7LKD0_9GAMM</name>
<dbReference type="STRING" id="1220495.SAMN05216288_4279"/>
<dbReference type="InterPro" id="IPR031856">
    <property type="entry name" value="YdaS_toxin-like"/>
</dbReference>